<organism evidence="2 3">
    <name type="scientific">Egicoccus halophilus</name>
    <dbReference type="NCBI Taxonomy" id="1670830"/>
    <lineage>
        <taxon>Bacteria</taxon>
        <taxon>Bacillati</taxon>
        <taxon>Actinomycetota</taxon>
        <taxon>Nitriliruptoria</taxon>
        <taxon>Egicoccales</taxon>
        <taxon>Egicoccaceae</taxon>
        <taxon>Egicoccus</taxon>
    </lineage>
</organism>
<evidence type="ECO:0000259" key="1">
    <source>
        <dbReference type="PROSITE" id="PS51725"/>
    </source>
</evidence>
<dbReference type="AlphaFoldDB" id="A0A8J3A8X0"/>
<dbReference type="Pfam" id="PF03992">
    <property type="entry name" value="ABM"/>
    <property type="match status" value="1"/>
</dbReference>
<comment type="caution">
    <text evidence="2">The sequence shown here is derived from an EMBL/GenBank/DDBJ whole genome shotgun (WGS) entry which is preliminary data.</text>
</comment>
<dbReference type="SUPFAM" id="SSF54909">
    <property type="entry name" value="Dimeric alpha+beta barrel"/>
    <property type="match status" value="1"/>
</dbReference>
<reference evidence="2" key="2">
    <citation type="submission" date="2020-09" db="EMBL/GenBank/DDBJ databases">
        <authorList>
            <person name="Sun Q."/>
            <person name="Zhou Y."/>
        </authorList>
    </citation>
    <scope>NUCLEOTIDE SEQUENCE</scope>
    <source>
        <strain evidence="2">CGMCC 1.14988</strain>
    </source>
</reference>
<dbReference type="GO" id="GO:0003824">
    <property type="term" value="F:catalytic activity"/>
    <property type="evidence" value="ECO:0007669"/>
    <property type="project" value="TreeGrafter"/>
</dbReference>
<keyword evidence="3" id="KW-1185">Reference proteome</keyword>
<dbReference type="InterPro" id="IPR007138">
    <property type="entry name" value="ABM_dom"/>
</dbReference>
<dbReference type="PROSITE" id="PS51725">
    <property type="entry name" value="ABM"/>
    <property type="match status" value="1"/>
</dbReference>
<accession>A0A8J3A8X0</accession>
<sequence>MPPLAVHARFTAHPGSGDELAAAVDEMSDAAEQEAGTLVYAAHRDRDEPDAVVMYELYADDDALDVHGATEAAARFGSRLDGLLAREPEVWFSRPTRTKGLPAAGHDGHDELG</sequence>
<evidence type="ECO:0000313" key="2">
    <source>
        <dbReference type="EMBL" id="GGI04547.1"/>
    </source>
</evidence>
<dbReference type="RefSeq" id="WP_130649680.1">
    <property type="nucleotide sequence ID" value="NZ_BMHA01000003.1"/>
</dbReference>
<dbReference type="InterPro" id="IPR050744">
    <property type="entry name" value="AI-2_Isomerase_LsrG"/>
</dbReference>
<feature type="domain" description="ABM" evidence="1">
    <location>
        <begin position="4"/>
        <end position="92"/>
    </location>
</feature>
<dbReference type="Proteomes" id="UP000650511">
    <property type="component" value="Unassembled WGS sequence"/>
</dbReference>
<dbReference type="PANTHER" id="PTHR33336:SF15">
    <property type="entry name" value="ABM DOMAIN-CONTAINING PROTEIN"/>
    <property type="match status" value="1"/>
</dbReference>
<dbReference type="InterPro" id="IPR011008">
    <property type="entry name" value="Dimeric_a/b-barrel"/>
</dbReference>
<gene>
    <name evidence="2" type="ORF">GCM10011354_09640</name>
</gene>
<proteinExistence type="predicted"/>
<name>A0A8J3A8X0_9ACTN</name>
<reference evidence="2" key="1">
    <citation type="journal article" date="2014" name="Int. J. Syst. Evol. Microbiol.">
        <title>Complete genome sequence of Corynebacterium casei LMG S-19264T (=DSM 44701T), isolated from a smear-ripened cheese.</title>
        <authorList>
            <consortium name="US DOE Joint Genome Institute (JGI-PGF)"/>
            <person name="Walter F."/>
            <person name="Albersmeier A."/>
            <person name="Kalinowski J."/>
            <person name="Ruckert C."/>
        </authorList>
    </citation>
    <scope>NUCLEOTIDE SEQUENCE</scope>
    <source>
        <strain evidence="2">CGMCC 1.14988</strain>
    </source>
</reference>
<dbReference type="OrthoDB" id="3695636at2"/>
<protein>
    <recommendedName>
        <fullName evidence="1">ABM domain-containing protein</fullName>
    </recommendedName>
</protein>
<dbReference type="PANTHER" id="PTHR33336">
    <property type="entry name" value="QUINOL MONOOXYGENASE YGIN-RELATED"/>
    <property type="match status" value="1"/>
</dbReference>
<dbReference type="EMBL" id="BMHA01000003">
    <property type="protein sequence ID" value="GGI04547.1"/>
    <property type="molecule type" value="Genomic_DNA"/>
</dbReference>
<evidence type="ECO:0000313" key="3">
    <source>
        <dbReference type="Proteomes" id="UP000650511"/>
    </source>
</evidence>
<dbReference type="Gene3D" id="3.30.70.100">
    <property type="match status" value="1"/>
</dbReference>